<evidence type="ECO:0000313" key="2">
    <source>
        <dbReference type="EMBL" id="KAJ9582032.1"/>
    </source>
</evidence>
<dbReference type="Proteomes" id="UP001233999">
    <property type="component" value="Unassembled WGS sequence"/>
</dbReference>
<proteinExistence type="predicted"/>
<dbReference type="AlphaFoldDB" id="A0AAD7ZL00"/>
<feature type="region of interest" description="Disordered" evidence="1">
    <location>
        <begin position="63"/>
        <end position="85"/>
    </location>
</feature>
<sequence>MPQLNEKQDDYNISQDIIIQRLLDDNPNCQQVRRKKRKYNEISKPPQNIPSINVYNPYDTLMDDTENADNINSSQSTKLIPHKPPPIFIPGVVN</sequence>
<organism evidence="2 3">
    <name type="scientific">Diploptera punctata</name>
    <name type="common">Pacific beetle cockroach</name>
    <dbReference type="NCBI Taxonomy" id="6984"/>
    <lineage>
        <taxon>Eukaryota</taxon>
        <taxon>Metazoa</taxon>
        <taxon>Ecdysozoa</taxon>
        <taxon>Arthropoda</taxon>
        <taxon>Hexapoda</taxon>
        <taxon>Insecta</taxon>
        <taxon>Pterygota</taxon>
        <taxon>Neoptera</taxon>
        <taxon>Polyneoptera</taxon>
        <taxon>Dictyoptera</taxon>
        <taxon>Blattodea</taxon>
        <taxon>Blaberoidea</taxon>
        <taxon>Blaberidae</taxon>
        <taxon>Diplopterinae</taxon>
        <taxon>Diploptera</taxon>
    </lineage>
</organism>
<feature type="compositionally biased region" description="Polar residues" evidence="1">
    <location>
        <begin position="68"/>
        <end position="78"/>
    </location>
</feature>
<reference evidence="2" key="2">
    <citation type="submission" date="2023-05" db="EMBL/GenBank/DDBJ databases">
        <authorList>
            <person name="Fouks B."/>
        </authorList>
    </citation>
    <scope>NUCLEOTIDE SEQUENCE</scope>
    <source>
        <strain evidence="2">Stay&amp;Tobe</strain>
        <tissue evidence="2">Testes</tissue>
    </source>
</reference>
<accession>A0AAD7ZL00</accession>
<comment type="caution">
    <text evidence="2">The sequence shown here is derived from an EMBL/GenBank/DDBJ whole genome shotgun (WGS) entry which is preliminary data.</text>
</comment>
<feature type="non-terminal residue" evidence="2">
    <location>
        <position position="94"/>
    </location>
</feature>
<evidence type="ECO:0000313" key="3">
    <source>
        <dbReference type="Proteomes" id="UP001233999"/>
    </source>
</evidence>
<keyword evidence="3" id="KW-1185">Reference proteome</keyword>
<reference evidence="2" key="1">
    <citation type="journal article" date="2023" name="IScience">
        <title>Live-bearing cockroach genome reveals convergent evolutionary mechanisms linked to viviparity in insects and beyond.</title>
        <authorList>
            <person name="Fouks B."/>
            <person name="Harrison M.C."/>
            <person name="Mikhailova A.A."/>
            <person name="Marchal E."/>
            <person name="English S."/>
            <person name="Carruthers M."/>
            <person name="Jennings E.C."/>
            <person name="Chiamaka E.L."/>
            <person name="Frigard R.A."/>
            <person name="Pippel M."/>
            <person name="Attardo G.M."/>
            <person name="Benoit J.B."/>
            <person name="Bornberg-Bauer E."/>
            <person name="Tobe S.S."/>
        </authorList>
    </citation>
    <scope>NUCLEOTIDE SEQUENCE</scope>
    <source>
        <strain evidence="2">Stay&amp;Tobe</strain>
    </source>
</reference>
<name>A0AAD7ZL00_DIPPU</name>
<evidence type="ECO:0000256" key="1">
    <source>
        <dbReference type="SAM" id="MobiDB-lite"/>
    </source>
</evidence>
<protein>
    <submittedName>
        <fullName evidence="2">Uncharacterized protein</fullName>
    </submittedName>
</protein>
<dbReference type="EMBL" id="JASPKZ010007831">
    <property type="protein sequence ID" value="KAJ9582032.1"/>
    <property type="molecule type" value="Genomic_DNA"/>
</dbReference>
<gene>
    <name evidence="2" type="ORF">L9F63_003615</name>
</gene>